<dbReference type="EMBL" id="CM042054">
    <property type="protein sequence ID" value="KAI3706339.1"/>
    <property type="molecule type" value="Genomic_DNA"/>
</dbReference>
<comment type="caution">
    <text evidence="1">The sequence shown here is derived from an EMBL/GenBank/DDBJ whole genome shotgun (WGS) entry which is preliminary data.</text>
</comment>
<name>A0ACB9A8M9_ARCLA</name>
<gene>
    <name evidence="1" type="ORF">L6452_23998</name>
</gene>
<keyword evidence="2" id="KW-1185">Reference proteome</keyword>
<evidence type="ECO:0000313" key="1">
    <source>
        <dbReference type="EMBL" id="KAI3706339.1"/>
    </source>
</evidence>
<reference evidence="2" key="1">
    <citation type="journal article" date="2022" name="Mol. Ecol. Resour.">
        <title>The genomes of chicory, endive, great burdock and yacon provide insights into Asteraceae palaeo-polyploidization history and plant inulin production.</title>
        <authorList>
            <person name="Fan W."/>
            <person name="Wang S."/>
            <person name="Wang H."/>
            <person name="Wang A."/>
            <person name="Jiang F."/>
            <person name="Liu H."/>
            <person name="Zhao H."/>
            <person name="Xu D."/>
            <person name="Zhang Y."/>
        </authorList>
    </citation>
    <scope>NUCLEOTIDE SEQUENCE [LARGE SCALE GENOMIC DNA]</scope>
    <source>
        <strain evidence="2">cv. Niubang</strain>
    </source>
</reference>
<organism evidence="1 2">
    <name type="scientific">Arctium lappa</name>
    <name type="common">Greater burdock</name>
    <name type="synonym">Lappa major</name>
    <dbReference type="NCBI Taxonomy" id="4217"/>
    <lineage>
        <taxon>Eukaryota</taxon>
        <taxon>Viridiplantae</taxon>
        <taxon>Streptophyta</taxon>
        <taxon>Embryophyta</taxon>
        <taxon>Tracheophyta</taxon>
        <taxon>Spermatophyta</taxon>
        <taxon>Magnoliopsida</taxon>
        <taxon>eudicotyledons</taxon>
        <taxon>Gunneridae</taxon>
        <taxon>Pentapetalae</taxon>
        <taxon>asterids</taxon>
        <taxon>campanulids</taxon>
        <taxon>Asterales</taxon>
        <taxon>Asteraceae</taxon>
        <taxon>Carduoideae</taxon>
        <taxon>Cardueae</taxon>
        <taxon>Arctiinae</taxon>
        <taxon>Arctium</taxon>
    </lineage>
</organism>
<protein>
    <submittedName>
        <fullName evidence="1">Uncharacterized protein</fullName>
    </submittedName>
</protein>
<reference evidence="1 2" key="2">
    <citation type="journal article" date="2022" name="Mol. Ecol. Resour.">
        <title>The genomes of chicory, endive, great burdock and yacon provide insights into Asteraceae paleo-polyploidization history and plant inulin production.</title>
        <authorList>
            <person name="Fan W."/>
            <person name="Wang S."/>
            <person name="Wang H."/>
            <person name="Wang A."/>
            <person name="Jiang F."/>
            <person name="Liu H."/>
            <person name="Zhao H."/>
            <person name="Xu D."/>
            <person name="Zhang Y."/>
        </authorList>
    </citation>
    <scope>NUCLEOTIDE SEQUENCE [LARGE SCALE GENOMIC DNA]</scope>
    <source>
        <strain evidence="2">cv. Niubang</strain>
    </source>
</reference>
<dbReference type="Proteomes" id="UP001055879">
    <property type="component" value="Linkage Group LG08"/>
</dbReference>
<sequence>MATPAFLLPFTLSLLLTLSLTFPATGKPPAFLKSVSPSPFNLGTQKLSRFEFYWHDTVTGANASSINIVKPPAVNSSIPGFGFVSMIDDPMTEKPEIGSKMVGRAQGFYGECSQEELALVMSMNFVFMTGWYNGSTLTVVGRNPVNQKVREMPVVGGSGVFRFARGYVQASTYSFNTKTGDAVVRYNVYVMHY</sequence>
<evidence type="ECO:0000313" key="2">
    <source>
        <dbReference type="Proteomes" id="UP001055879"/>
    </source>
</evidence>
<proteinExistence type="predicted"/>
<accession>A0ACB9A8M9</accession>